<feature type="chain" id="PRO_5046203898" description="Secreted protein" evidence="1">
    <location>
        <begin position="26"/>
        <end position="108"/>
    </location>
</feature>
<evidence type="ECO:0000313" key="2">
    <source>
        <dbReference type="EMBL" id="MFC7703654.1"/>
    </source>
</evidence>
<comment type="caution">
    <text evidence="2">The sequence shown here is derived from an EMBL/GenBank/DDBJ whole genome shotgun (WGS) entry which is preliminary data.</text>
</comment>
<evidence type="ECO:0000313" key="3">
    <source>
        <dbReference type="Proteomes" id="UP001596516"/>
    </source>
</evidence>
<organism evidence="2 3">
    <name type="scientific">Plastorhodobacter daqingensis</name>
    <dbReference type="NCBI Taxonomy" id="1387281"/>
    <lineage>
        <taxon>Bacteria</taxon>
        <taxon>Pseudomonadati</taxon>
        <taxon>Pseudomonadota</taxon>
        <taxon>Alphaproteobacteria</taxon>
        <taxon>Rhodobacterales</taxon>
        <taxon>Paracoccaceae</taxon>
        <taxon>Plastorhodobacter</taxon>
    </lineage>
</organism>
<dbReference type="Proteomes" id="UP001596516">
    <property type="component" value="Unassembled WGS sequence"/>
</dbReference>
<feature type="signal peptide" evidence="1">
    <location>
        <begin position="1"/>
        <end position="25"/>
    </location>
</feature>
<accession>A0ABW2UGA8</accession>
<proteinExistence type="predicted"/>
<keyword evidence="3" id="KW-1185">Reference proteome</keyword>
<evidence type="ECO:0000256" key="1">
    <source>
        <dbReference type="SAM" id="SignalP"/>
    </source>
</evidence>
<dbReference type="EMBL" id="JBHTFQ010000002">
    <property type="protein sequence ID" value="MFC7703654.1"/>
    <property type="molecule type" value="Genomic_DNA"/>
</dbReference>
<keyword evidence="1" id="KW-0732">Signal</keyword>
<reference evidence="3" key="1">
    <citation type="journal article" date="2019" name="Int. J. Syst. Evol. Microbiol.">
        <title>The Global Catalogue of Microorganisms (GCM) 10K type strain sequencing project: providing services to taxonomists for standard genome sequencing and annotation.</title>
        <authorList>
            <consortium name="The Broad Institute Genomics Platform"/>
            <consortium name="The Broad Institute Genome Sequencing Center for Infectious Disease"/>
            <person name="Wu L."/>
            <person name="Ma J."/>
        </authorList>
    </citation>
    <scope>NUCLEOTIDE SEQUENCE [LARGE SCALE GENOMIC DNA]</scope>
    <source>
        <strain evidence="3">CGMCC 1.12750</strain>
    </source>
</reference>
<name>A0ABW2UGA8_9RHOB</name>
<gene>
    <name evidence="2" type="ORF">ACFQXB_05540</name>
</gene>
<protein>
    <recommendedName>
        <fullName evidence="4">Secreted protein</fullName>
    </recommendedName>
</protein>
<sequence length="108" mass="11386">MKIPYHRASAGIALGAALIAAPVLAQETAMACESQQSLQQVLESNGSIQPDDCRPIGIAQLEASGRSLCLIDLSQQDGGLIDDLRGVAAAQEWWLDCSELTRLADPAP</sequence>
<dbReference type="RefSeq" id="WP_377400353.1">
    <property type="nucleotide sequence ID" value="NZ_JBHTFQ010000002.1"/>
</dbReference>
<evidence type="ECO:0008006" key="4">
    <source>
        <dbReference type="Google" id="ProtNLM"/>
    </source>
</evidence>